<proteinExistence type="predicted"/>
<name>A0ACB5RE40_9CLOT</name>
<keyword evidence="2" id="KW-1185">Reference proteome</keyword>
<gene>
    <name evidence="1" type="ORF">rsdtw13_22820</name>
</gene>
<evidence type="ECO:0000313" key="2">
    <source>
        <dbReference type="Proteomes" id="UP001058074"/>
    </source>
</evidence>
<dbReference type="Proteomes" id="UP001058074">
    <property type="component" value="Unassembled WGS sequence"/>
</dbReference>
<reference evidence="1" key="1">
    <citation type="journal article" date="2025" name="Int. J. Syst. Evol. Microbiol.">
        <title>Inconstantimicrobium mannanitabidum sp. nov., a novel member of the family Clostridiaceae isolated from anoxic soil under the treatment of reductive soil disinfestation.</title>
        <authorList>
            <person name="Ueki A."/>
            <person name="Tonouchi A."/>
            <person name="Honma S."/>
            <person name="Kaku N."/>
            <person name="Ueki K."/>
        </authorList>
    </citation>
    <scope>NUCLEOTIDE SEQUENCE</scope>
    <source>
        <strain evidence="1">TW13</strain>
    </source>
</reference>
<dbReference type="EMBL" id="BROD01000001">
    <property type="protein sequence ID" value="GKX67024.1"/>
    <property type="molecule type" value="Genomic_DNA"/>
</dbReference>
<sequence length="382" mass="43436">MLKSWKKRPMSLIVIVIGYVISILVVSMLISSIETQAFQYSQSKFGKEKNRTAILLYSKASLNYKSNTIDLLKFLGKTAEVDVFNLSSESIKSGSNTFDGDILPFYYENKPDWRPKLYEGRYITTEECIKDTRQVVIGVNLAEKLNAKVGNKISFYGEEYSICGIVGAKNIETNFDNVVYVPVGALPKEYLQMLDSKIVNRSGDSSQLNINILYRLSEEKINKKFQELNQQFKCEFLYDKRSNIQNSITIKDIFTEVIWVSLPLLIVALINIISISTFWILDRKKELSIKKVLGANDKYIKNSIEKDMLFVAVTSSIIAMILQVVLSYYVEPIIKNYGVSFNFTFTNFIISMALALTLGYLASMIPVEKTLEMNPADALKAR</sequence>
<evidence type="ECO:0000313" key="1">
    <source>
        <dbReference type="EMBL" id="GKX67024.1"/>
    </source>
</evidence>
<protein>
    <submittedName>
        <fullName evidence="1">Uncharacterized protein</fullName>
    </submittedName>
</protein>
<organism evidence="1 2">
    <name type="scientific">Inconstantimicrobium mannanitabidum</name>
    <dbReference type="NCBI Taxonomy" id="1604901"/>
    <lineage>
        <taxon>Bacteria</taxon>
        <taxon>Bacillati</taxon>
        <taxon>Bacillota</taxon>
        <taxon>Clostridia</taxon>
        <taxon>Eubacteriales</taxon>
        <taxon>Clostridiaceae</taxon>
        <taxon>Inconstantimicrobium</taxon>
    </lineage>
</organism>
<comment type="caution">
    <text evidence="1">The sequence shown here is derived from an EMBL/GenBank/DDBJ whole genome shotgun (WGS) entry which is preliminary data.</text>
</comment>
<accession>A0ACB5RE40</accession>